<dbReference type="Pfam" id="PF05742">
    <property type="entry name" value="TANGO2"/>
    <property type="match status" value="1"/>
</dbReference>
<organism evidence="1 2">
    <name type="scientific">Batillaria attramentaria</name>
    <dbReference type="NCBI Taxonomy" id="370345"/>
    <lineage>
        <taxon>Eukaryota</taxon>
        <taxon>Metazoa</taxon>
        <taxon>Spiralia</taxon>
        <taxon>Lophotrochozoa</taxon>
        <taxon>Mollusca</taxon>
        <taxon>Gastropoda</taxon>
        <taxon>Caenogastropoda</taxon>
        <taxon>Sorbeoconcha</taxon>
        <taxon>Cerithioidea</taxon>
        <taxon>Batillariidae</taxon>
        <taxon>Batillaria</taxon>
    </lineage>
</organism>
<accession>A0ABD0JQS0</accession>
<dbReference type="Proteomes" id="UP001519460">
    <property type="component" value="Unassembled WGS sequence"/>
</dbReference>
<proteinExistence type="predicted"/>
<dbReference type="PANTHER" id="PTHR17985">
    <property type="entry name" value="SER/THR-RICH PROTEIN T10 IN DGCR REGION"/>
    <property type="match status" value="1"/>
</dbReference>
<dbReference type="EMBL" id="JACVVK020000356">
    <property type="protein sequence ID" value="KAK7477198.1"/>
    <property type="molecule type" value="Genomic_DNA"/>
</dbReference>
<dbReference type="InterPro" id="IPR008551">
    <property type="entry name" value="TANGO2"/>
</dbReference>
<dbReference type="PANTHER" id="PTHR17985:SF8">
    <property type="entry name" value="TRANSPORT AND GOLGI ORGANIZATION PROTEIN 2 HOMOLOG"/>
    <property type="match status" value="1"/>
</dbReference>
<sequence>MCLLFYNVNDAATNDEFSLVLANNRDEYWTRPTKTADFWNSGETCLSGLDQEPGREGGTWFGVNVFGRIGCLVNISSQQDTTKRGRGFLVSDFLTSHETLESYSKRIAAEKDEYNGFTLTLIELQLPGTKGTGSRIMQVTNDKLADSPVSQKQPSADG</sequence>
<evidence type="ECO:0000313" key="2">
    <source>
        <dbReference type="Proteomes" id="UP001519460"/>
    </source>
</evidence>
<reference evidence="1 2" key="1">
    <citation type="journal article" date="2023" name="Sci. Data">
        <title>Genome assembly of the Korean intertidal mud-creeper Batillaria attramentaria.</title>
        <authorList>
            <person name="Patra A.K."/>
            <person name="Ho P.T."/>
            <person name="Jun S."/>
            <person name="Lee S.J."/>
            <person name="Kim Y."/>
            <person name="Won Y.J."/>
        </authorList>
    </citation>
    <scope>NUCLEOTIDE SEQUENCE [LARGE SCALE GENOMIC DNA]</scope>
    <source>
        <strain evidence="1">Wonlab-2016</strain>
    </source>
</reference>
<comment type="caution">
    <text evidence="1">The sequence shown here is derived from an EMBL/GenBank/DDBJ whole genome shotgun (WGS) entry which is preliminary data.</text>
</comment>
<protein>
    <submittedName>
        <fullName evidence="1">Uncharacterized protein</fullName>
    </submittedName>
</protein>
<gene>
    <name evidence="1" type="ORF">BaRGS_00031583</name>
</gene>
<evidence type="ECO:0000313" key="1">
    <source>
        <dbReference type="EMBL" id="KAK7477198.1"/>
    </source>
</evidence>
<keyword evidence="2" id="KW-1185">Reference proteome</keyword>
<name>A0ABD0JQS0_9CAEN</name>
<dbReference type="AlphaFoldDB" id="A0ABD0JQS0"/>